<dbReference type="InterPro" id="IPR027806">
    <property type="entry name" value="HARBI1_dom"/>
</dbReference>
<dbReference type="PANTHER" id="PTHR22930">
    <property type="match status" value="1"/>
</dbReference>
<keyword evidence="5" id="KW-0479">Metal-binding</keyword>
<organism evidence="9 10">
    <name type="scientific">Galleria mellonella</name>
    <name type="common">Greater wax moth</name>
    <dbReference type="NCBI Taxonomy" id="7137"/>
    <lineage>
        <taxon>Eukaryota</taxon>
        <taxon>Metazoa</taxon>
        <taxon>Ecdysozoa</taxon>
        <taxon>Arthropoda</taxon>
        <taxon>Hexapoda</taxon>
        <taxon>Insecta</taxon>
        <taxon>Pterygota</taxon>
        <taxon>Neoptera</taxon>
        <taxon>Endopterygota</taxon>
        <taxon>Lepidoptera</taxon>
        <taxon>Glossata</taxon>
        <taxon>Ditrysia</taxon>
        <taxon>Pyraloidea</taxon>
        <taxon>Pyralidae</taxon>
        <taxon>Galleriinae</taxon>
        <taxon>Galleria</taxon>
    </lineage>
</organism>
<keyword evidence="6" id="KW-0378">Hydrolase</keyword>
<accession>A0ABM3MHX5</accession>
<feature type="domain" description="DDE Tnp4" evidence="8">
    <location>
        <begin position="159"/>
        <end position="312"/>
    </location>
</feature>
<dbReference type="InterPro" id="IPR045249">
    <property type="entry name" value="HARBI1-like"/>
</dbReference>
<dbReference type="Pfam" id="PF13359">
    <property type="entry name" value="DDE_Tnp_4"/>
    <property type="match status" value="1"/>
</dbReference>
<evidence type="ECO:0000256" key="5">
    <source>
        <dbReference type="ARBA" id="ARBA00022723"/>
    </source>
</evidence>
<comment type="subcellular location">
    <subcellularLocation>
        <location evidence="2">Nucleus</location>
    </subcellularLocation>
</comment>
<keyword evidence="9" id="KW-1185">Reference proteome</keyword>
<protein>
    <submittedName>
        <fullName evidence="10">Nuclease HARBI1</fullName>
    </submittedName>
</protein>
<evidence type="ECO:0000259" key="8">
    <source>
        <dbReference type="Pfam" id="PF13359"/>
    </source>
</evidence>
<evidence type="ECO:0000256" key="7">
    <source>
        <dbReference type="ARBA" id="ARBA00023242"/>
    </source>
</evidence>
<comment type="similarity">
    <text evidence="3">Belongs to the HARBI1 family.</text>
</comment>
<dbReference type="PANTHER" id="PTHR22930:SF289">
    <property type="entry name" value="DDE TNP4 DOMAIN-CONTAINING PROTEIN-RELATED"/>
    <property type="match status" value="1"/>
</dbReference>
<evidence type="ECO:0000256" key="1">
    <source>
        <dbReference type="ARBA" id="ARBA00001968"/>
    </source>
</evidence>
<keyword evidence="7" id="KW-0539">Nucleus</keyword>
<keyword evidence="4" id="KW-0540">Nuclease</keyword>
<proteinExistence type="inferred from homology"/>
<name>A0ABM3MHX5_GALME</name>
<evidence type="ECO:0000256" key="2">
    <source>
        <dbReference type="ARBA" id="ARBA00004123"/>
    </source>
</evidence>
<reference evidence="10" key="1">
    <citation type="submission" date="2025-08" db="UniProtKB">
        <authorList>
            <consortium name="RefSeq"/>
        </authorList>
    </citation>
    <scope>IDENTIFICATION</scope>
    <source>
        <tissue evidence="10">Whole larvae</tissue>
    </source>
</reference>
<dbReference type="GeneID" id="128199977"/>
<sequence>MSDEGEILEFLEMDAMYEAEQRKIKRRRLRDQSNPFDIDDEQFIKRYRLSKGLVYSLCDELRPHMAGSSKSTDLTLETKVLVALSFFATGSYQRPIGDIAGHSIAQPTVSIIIKQITKLLNLPEIQAKYIKFPRTSEERRANIIRFYNKFGMPGVLGCIDCTHVAIVRPTENEERYYCRKQYHSLNVQLISNADMEIISVDASYGGATHDSFIWTNHPLRQHLEQLSRNESIWLLGDSGYALRKYMMTPITNTVPGSQEAHYTSVHVRTRNVIERTIGLLKARFRCLLVYRVLHYAPEVAASIVNACVVLHNMTVKSNIPAPTLTDEDATSEGTMQLHHAHHDLSQSSSVELNEGLAARRALVSRLWSSRASTN</sequence>
<evidence type="ECO:0000313" key="9">
    <source>
        <dbReference type="Proteomes" id="UP001652740"/>
    </source>
</evidence>
<dbReference type="Proteomes" id="UP001652740">
    <property type="component" value="Unplaced"/>
</dbReference>
<evidence type="ECO:0000256" key="4">
    <source>
        <dbReference type="ARBA" id="ARBA00022722"/>
    </source>
</evidence>
<evidence type="ECO:0000313" key="10">
    <source>
        <dbReference type="RefSeq" id="XP_052750735.1"/>
    </source>
</evidence>
<evidence type="ECO:0000256" key="3">
    <source>
        <dbReference type="ARBA" id="ARBA00006958"/>
    </source>
</evidence>
<gene>
    <name evidence="10" type="primary">LOC128199977</name>
</gene>
<evidence type="ECO:0000256" key="6">
    <source>
        <dbReference type="ARBA" id="ARBA00022801"/>
    </source>
</evidence>
<comment type="cofactor">
    <cofactor evidence="1">
        <name>a divalent metal cation</name>
        <dbReference type="ChEBI" id="CHEBI:60240"/>
    </cofactor>
</comment>
<dbReference type="RefSeq" id="XP_052750735.1">
    <property type="nucleotide sequence ID" value="XM_052894775.1"/>
</dbReference>